<accession>A0AAD5N8K8</accession>
<evidence type="ECO:0000313" key="1">
    <source>
        <dbReference type="EMBL" id="KAJ1362494.1"/>
    </source>
</evidence>
<comment type="caution">
    <text evidence="1">The sequence shown here is derived from an EMBL/GenBank/DDBJ whole genome shotgun (WGS) entry which is preliminary data.</text>
</comment>
<name>A0AAD5N8K8_PARTN</name>
<reference evidence="1" key="1">
    <citation type="submission" date="2021-06" db="EMBL/GenBank/DDBJ databases">
        <title>Parelaphostrongylus tenuis whole genome reference sequence.</title>
        <authorList>
            <person name="Garwood T.J."/>
            <person name="Larsen P.A."/>
            <person name="Fountain-Jones N.M."/>
            <person name="Garbe J.R."/>
            <person name="Macchietto M.G."/>
            <person name="Kania S.A."/>
            <person name="Gerhold R.W."/>
            <person name="Richards J.E."/>
            <person name="Wolf T.M."/>
        </authorList>
    </citation>
    <scope>NUCLEOTIDE SEQUENCE</scope>
    <source>
        <strain evidence="1">MNPRO001-30</strain>
        <tissue evidence="1">Meninges</tissue>
    </source>
</reference>
<gene>
    <name evidence="1" type="ORF">KIN20_022061</name>
</gene>
<proteinExistence type="predicted"/>
<evidence type="ECO:0000313" key="2">
    <source>
        <dbReference type="Proteomes" id="UP001196413"/>
    </source>
</evidence>
<sequence length="70" mass="7911">MRLVTNIQSGDDLYTYLIGVQGVLDSRRTLSRIRLVIEPLSSDKDNNNEKVGFYLPVGLARSMEIHHPVV</sequence>
<keyword evidence="2" id="KW-1185">Reference proteome</keyword>
<dbReference type="Proteomes" id="UP001196413">
    <property type="component" value="Unassembled WGS sequence"/>
</dbReference>
<dbReference type="AlphaFoldDB" id="A0AAD5N8K8"/>
<dbReference type="EMBL" id="JAHQIW010004455">
    <property type="protein sequence ID" value="KAJ1362494.1"/>
    <property type="molecule type" value="Genomic_DNA"/>
</dbReference>
<organism evidence="1 2">
    <name type="scientific">Parelaphostrongylus tenuis</name>
    <name type="common">Meningeal worm</name>
    <dbReference type="NCBI Taxonomy" id="148309"/>
    <lineage>
        <taxon>Eukaryota</taxon>
        <taxon>Metazoa</taxon>
        <taxon>Ecdysozoa</taxon>
        <taxon>Nematoda</taxon>
        <taxon>Chromadorea</taxon>
        <taxon>Rhabditida</taxon>
        <taxon>Rhabditina</taxon>
        <taxon>Rhabditomorpha</taxon>
        <taxon>Strongyloidea</taxon>
        <taxon>Metastrongylidae</taxon>
        <taxon>Parelaphostrongylus</taxon>
    </lineage>
</organism>
<protein>
    <submittedName>
        <fullName evidence="1">Uncharacterized protein</fullName>
    </submittedName>
</protein>